<comment type="caution">
    <text evidence="1">The sequence shown here is derived from an EMBL/GenBank/DDBJ whole genome shotgun (WGS) entry which is preliminary data.</text>
</comment>
<accession>A0AA38IFK5</accession>
<name>A0AA38IFK5_9CUCU</name>
<protein>
    <submittedName>
        <fullName evidence="1">Uncharacterized protein</fullName>
    </submittedName>
</protein>
<gene>
    <name evidence="1" type="ORF">Zmor_018915</name>
</gene>
<reference evidence="1" key="1">
    <citation type="journal article" date="2023" name="G3 (Bethesda)">
        <title>Whole genome assemblies of Zophobas morio and Tenebrio molitor.</title>
        <authorList>
            <person name="Kaur S."/>
            <person name="Stinson S.A."/>
            <person name="diCenzo G.C."/>
        </authorList>
    </citation>
    <scope>NUCLEOTIDE SEQUENCE</scope>
    <source>
        <strain evidence="1">QUZm001</strain>
    </source>
</reference>
<organism evidence="1 2">
    <name type="scientific">Zophobas morio</name>
    <dbReference type="NCBI Taxonomy" id="2755281"/>
    <lineage>
        <taxon>Eukaryota</taxon>
        <taxon>Metazoa</taxon>
        <taxon>Ecdysozoa</taxon>
        <taxon>Arthropoda</taxon>
        <taxon>Hexapoda</taxon>
        <taxon>Insecta</taxon>
        <taxon>Pterygota</taxon>
        <taxon>Neoptera</taxon>
        <taxon>Endopterygota</taxon>
        <taxon>Coleoptera</taxon>
        <taxon>Polyphaga</taxon>
        <taxon>Cucujiformia</taxon>
        <taxon>Tenebrionidae</taxon>
        <taxon>Zophobas</taxon>
    </lineage>
</organism>
<evidence type="ECO:0000313" key="1">
    <source>
        <dbReference type="EMBL" id="KAJ3652994.1"/>
    </source>
</evidence>
<evidence type="ECO:0000313" key="2">
    <source>
        <dbReference type="Proteomes" id="UP001168821"/>
    </source>
</evidence>
<dbReference type="Proteomes" id="UP001168821">
    <property type="component" value="Unassembled WGS sequence"/>
</dbReference>
<proteinExistence type="predicted"/>
<dbReference type="EMBL" id="JALNTZ010000005">
    <property type="protein sequence ID" value="KAJ3652994.1"/>
    <property type="molecule type" value="Genomic_DNA"/>
</dbReference>
<sequence length="103" mass="11931">MHISYIRLVLTMKLRICNRYGRKVSRRCAKNINVKKQSFNAKRRPADQYAVGQQVLVLASNEGKSKKLLSTFSGPYINVQTLPHNRYVVKDLPGTHRSQKFNR</sequence>
<keyword evidence="2" id="KW-1185">Reference proteome</keyword>
<dbReference type="AlphaFoldDB" id="A0AA38IFK5"/>